<evidence type="ECO:0000313" key="2">
    <source>
        <dbReference type="EMBL" id="KAK0055174.1"/>
    </source>
</evidence>
<feature type="compositionally biased region" description="Low complexity" evidence="1">
    <location>
        <begin position="1"/>
        <end position="15"/>
    </location>
</feature>
<organism evidence="2 3">
    <name type="scientific">Biomphalaria pfeifferi</name>
    <name type="common">Bloodfluke planorb</name>
    <name type="synonym">Freshwater snail</name>
    <dbReference type="NCBI Taxonomy" id="112525"/>
    <lineage>
        <taxon>Eukaryota</taxon>
        <taxon>Metazoa</taxon>
        <taxon>Spiralia</taxon>
        <taxon>Lophotrochozoa</taxon>
        <taxon>Mollusca</taxon>
        <taxon>Gastropoda</taxon>
        <taxon>Heterobranchia</taxon>
        <taxon>Euthyneura</taxon>
        <taxon>Panpulmonata</taxon>
        <taxon>Hygrophila</taxon>
        <taxon>Lymnaeoidea</taxon>
        <taxon>Planorbidae</taxon>
        <taxon>Biomphalaria</taxon>
    </lineage>
</organism>
<feature type="region of interest" description="Disordered" evidence="1">
    <location>
        <begin position="1"/>
        <end position="153"/>
    </location>
</feature>
<dbReference type="EMBL" id="JASAOG010000072">
    <property type="protein sequence ID" value="KAK0055174.1"/>
    <property type="molecule type" value="Genomic_DNA"/>
</dbReference>
<comment type="caution">
    <text evidence="2">The sequence shown here is derived from an EMBL/GenBank/DDBJ whole genome shotgun (WGS) entry which is preliminary data.</text>
</comment>
<dbReference type="AlphaFoldDB" id="A0AAD8F9N5"/>
<reference evidence="2" key="1">
    <citation type="journal article" date="2023" name="PLoS Negl. Trop. Dis.">
        <title>A genome sequence for Biomphalaria pfeifferi, the major vector snail for the human-infecting parasite Schistosoma mansoni.</title>
        <authorList>
            <person name="Bu L."/>
            <person name="Lu L."/>
            <person name="Laidemitt M.R."/>
            <person name="Zhang S.M."/>
            <person name="Mutuku M."/>
            <person name="Mkoji G."/>
            <person name="Steinauer M."/>
            <person name="Loker E.S."/>
        </authorList>
    </citation>
    <scope>NUCLEOTIDE SEQUENCE</scope>
    <source>
        <strain evidence="2">KasaAsao</strain>
    </source>
</reference>
<keyword evidence="3" id="KW-1185">Reference proteome</keyword>
<name>A0AAD8F9N5_BIOPF</name>
<evidence type="ECO:0000313" key="3">
    <source>
        <dbReference type="Proteomes" id="UP001233172"/>
    </source>
</evidence>
<reference evidence="2" key="2">
    <citation type="submission" date="2023-04" db="EMBL/GenBank/DDBJ databases">
        <authorList>
            <person name="Bu L."/>
            <person name="Lu L."/>
            <person name="Laidemitt M.R."/>
            <person name="Zhang S.M."/>
            <person name="Mutuku M."/>
            <person name="Mkoji G."/>
            <person name="Steinauer M."/>
            <person name="Loker E.S."/>
        </authorList>
    </citation>
    <scope>NUCLEOTIDE SEQUENCE</scope>
    <source>
        <strain evidence="2">KasaAsao</strain>
        <tissue evidence="2">Whole Snail</tissue>
    </source>
</reference>
<sequence length="153" mass="16373">MSSQSSPRRSSTKDSSPQRNATKDSSTRRSSIKDTSPKRSTSKDTSPKRSTSKDTSPRRGSTKDVSGRRGSSFSPSKLSPKVSPTNRRKASLKNSPSPDRAKGGSGAVTRKSLSPVKSGFANRKRSPSLSKTLSSKSLIKDQSAASSRGKNHY</sequence>
<evidence type="ECO:0000256" key="1">
    <source>
        <dbReference type="SAM" id="MobiDB-lite"/>
    </source>
</evidence>
<gene>
    <name evidence="2" type="ORF">Bpfe_015465</name>
</gene>
<accession>A0AAD8F9N5</accession>
<feature type="compositionally biased region" description="Basic and acidic residues" evidence="1">
    <location>
        <begin position="21"/>
        <end position="67"/>
    </location>
</feature>
<feature type="compositionally biased region" description="Low complexity" evidence="1">
    <location>
        <begin position="127"/>
        <end position="137"/>
    </location>
</feature>
<protein>
    <submittedName>
        <fullName evidence="2">Mediator of RNA polymerase II transcription subunit 1</fullName>
    </submittedName>
</protein>
<feature type="compositionally biased region" description="Polar residues" evidence="1">
    <location>
        <begin position="143"/>
        <end position="153"/>
    </location>
</feature>
<proteinExistence type="predicted"/>
<dbReference type="Proteomes" id="UP001233172">
    <property type="component" value="Unassembled WGS sequence"/>
</dbReference>
<feature type="compositionally biased region" description="Polar residues" evidence="1">
    <location>
        <begin position="69"/>
        <end position="85"/>
    </location>
</feature>